<dbReference type="Proteomes" id="UP000886885">
    <property type="component" value="Chromosome 10A"/>
</dbReference>
<organism evidence="1 2">
    <name type="scientific">Populus tomentosa</name>
    <name type="common">Chinese white poplar</name>
    <dbReference type="NCBI Taxonomy" id="118781"/>
    <lineage>
        <taxon>Eukaryota</taxon>
        <taxon>Viridiplantae</taxon>
        <taxon>Streptophyta</taxon>
        <taxon>Embryophyta</taxon>
        <taxon>Tracheophyta</taxon>
        <taxon>Spermatophyta</taxon>
        <taxon>Magnoliopsida</taxon>
        <taxon>eudicotyledons</taxon>
        <taxon>Gunneridae</taxon>
        <taxon>Pentapetalae</taxon>
        <taxon>rosids</taxon>
        <taxon>fabids</taxon>
        <taxon>Malpighiales</taxon>
        <taxon>Salicaceae</taxon>
        <taxon>Saliceae</taxon>
        <taxon>Populus</taxon>
    </lineage>
</organism>
<proteinExistence type="predicted"/>
<protein>
    <submittedName>
        <fullName evidence="1">Uncharacterized protein</fullName>
    </submittedName>
</protein>
<name>A0A8X8CMA0_POPTO</name>
<sequence>MAYPYLFGWKDPYLFGWKDAWSMSKGWERQPFGGGKGFRVDYEALSWRTIQTKNRQASLIRDRITHHTGTRSIFPGGPSCASSISAAPLILATQRRSLYISSQLYHPLFCNP</sequence>
<gene>
    <name evidence="1" type="ORF">POTOM_035612</name>
</gene>
<keyword evidence="2" id="KW-1185">Reference proteome</keyword>
<dbReference type="EMBL" id="JAAWWB010000019">
    <property type="protein sequence ID" value="KAG6759144.1"/>
    <property type="molecule type" value="Genomic_DNA"/>
</dbReference>
<reference evidence="1" key="1">
    <citation type="journal article" date="2020" name="bioRxiv">
        <title>Hybrid origin of Populus tomentosa Carr. identified through genome sequencing and phylogenomic analysis.</title>
        <authorList>
            <person name="An X."/>
            <person name="Gao K."/>
            <person name="Chen Z."/>
            <person name="Li J."/>
            <person name="Yang X."/>
            <person name="Yang X."/>
            <person name="Zhou J."/>
            <person name="Guo T."/>
            <person name="Zhao T."/>
            <person name="Huang S."/>
            <person name="Miao D."/>
            <person name="Khan W.U."/>
            <person name="Rao P."/>
            <person name="Ye M."/>
            <person name="Lei B."/>
            <person name="Liao W."/>
            <person name="Wang J."/>
            <person name="Ji L."/>
            <person name="Li Y."/>
            <person name="Guo B."/>
            <person name="Mustafa N.S."/>
            <person name="Li S."/>
            <person name="Yun Q."/>
            <person name="Keller S.R."/>
            <person name="Mao J."/>
            <person name="Zhang R."/>
            <person name="Strauss S.H."/>
        </authorList>
    </citation>
    <scope>NUCLEOTIDE SEQUENCE</scope>
    <source>
        <strain evidence="1">GM15</strain>
        <tissue evidence="1">Leaf</tissue>
    </source>
</reference>
<accession>A0A8X8CMA0</accession>
<dbReference type="AlphaFoldDB" id="A0A8X8CMA0"/>
<comment type="caution">
    <text evidence="1">The sequence shown here is derived from an EMBL/GenBank/DDBJ whole genome shotgun (WGS) entry which is preliminary data.</text>
</comment>
<evidence type="ECO:0000313" key="1">
    <source>
        <dbReference type="EMBL" id="KAG6759144.1"/>
    </source>
</evidence>
<evidence type="ECO:0000313" key="2">
    <source>
        <dbReference type="Proteomes" id="UP000886885"/>
    </source>
</evidence>